<dbReference type="AlphaFoldDB" id="A0A1E5QIQ9"/>
<dbReference type="EMBL" id="MJGC01000066">
    <property type="protein sequence ID" value="OEJ74467.1"/>
    <property type="molecule type" value="Genomic_DNA"/>
</dbReference>
<reference evidence="1" key="1">
    <citation type="submission" date="2016-09" db="EMBL/GenBank/DDBJ databases">
        <title>Draft genome of thermotolerant cyanobacterium Desertifilum sp. strain IPPAS B-1220.</title>
        <authorList>
            <person name="Sinetova M.A."/>
            <person name="Bolakhan K."/>
            <person name="Zayadan B.K."/>
            <person name="Mironov K.S."/>
            <person name="Ustinova V."/>
            <person name="Kupriyanova E.V."/>
            <person name="Sidorov R.A."/>
            <person name="Skrypnik A.N."/>
            <person name="Gogoleva N.E."/>
            <person name="Gogolev Y.V."/>
            <person name="Los D.A."/>
        </authorList>
    </citation>
    <scope>NUCLEOTIDE SEQUENCE [LARGE SCALE GENOMIC DNA]</scope>
    <source>
        <strain evidence="1">IPPAS B-1220</strain>
    </source>
</reference>
<name>A0A1E5QIQ9_9CYAN</name>
<gene>
    <name evidence="1" type="ORF">BH720_14695</name>
</gene>
<proteinExistence type="predicted"/>
<protein>
    <submittedName>
        <fullName evidence="1">Uncharacterized protein</fullName>
    </submittedName>
</protein>
<organism evidence="1">
    <name type="scientific">Desertifilum tharense IPPAS B-1220</name>
    <dbReference type="NCBI Taxonomy" id="1781255"/>
    <lineage>
        <taxon>Bacteria</taxon>
        <taxon>Bacillati</taxon>
        <taxon>Cyanobacteriota</taxon>
        <taxon>Cyanophyceae</taxon>
        <taxon>Desertifilales</taxon>
        <taxon>Desertifilaceae</taxon>
        <taxon>Desertifilum</taxon>
    </lineage>
</organism>
<sequence length="203" mass="23453">MSRMDFLNSKILRPITNEQILSQIDELLSWAIRCQVIPRDQLKITLFKLEGWVAAPAISASLMTPIAQERLQHTFEKLGYRELFATLLLAGATYTYTVPVTIEGLNEFRRNMSPWCYALFAGESKPDWILISVESEFDVIAGPTNFVEQFVNCDIEQAFCCFLNFVKEEPMPKYLREYLQLIHHRLKNSYESAEEGSEFLITP</sequence>
<comment type="caution">
    <text evidence="1">The sequence shown here is derived from an EMBL/GenBank/DDBJ whole genome shotgun (WGS) entry which is preliminary data.</text>
</comment>
<dbReference type="RefSeq" id="WP_069967965.1">
    <property type="nucleotide sequence ID" value="NZ_CM124774.1"/>
</dbReference>
<accession>A0A1E5QIQ9</accession>
<evidence type="ECO:0000313" key="1">
    <source>
        <dbReference type="EMBL" id="OEJ74467.1"/>
    </source>
</evidence>
<dbReference type="STRING" id="1781255.BH720_14695"/>